<sequence>MTEGVPYQGACRRDSDLIICIPQGQSVTFTVVLMAIYSYIPILLFVVLVIWYLWRRSIIAATVLASLIIALIFNEGIIKNIVKQKRPIESCACSYGMPSGHSLCSTLLLFWICYEFIYVPMDKTLTKQKRILYIALATVIFGVGHTYTVPAAIITDTIDIEMEQSGDDGSLAFRVGEALSVHEDGSKSQSIVTIDSNDWQHHSADQEENTNDMDRAI</sequence>
<feature type="transmembrane region" description="Helical" evidence="2">
    <location>
        <begin position="99"/>
        <end position="119"/>
    </location>
</feature>
<evidence type="ECO:0000256" key="2">
    <source>
        <dbReference type="SAM" id="Phobius"/>
    </source>
</evidence>
<proteinExistence type="predicted"/>
<gene>
    <name evidence="3" type="ORF">DFA_00175</name>
</gene>
<feature type="transmembrane region" description="Helical" evidence="2">
    <location>
        <begin position="131"/>
        <end position="154"/>
    </location>
</feature>
<keyword evidence="2" id="KW-0812">Transmembrane</keyword>
<evidence type="ECO:0000313" key="3">
    <source>
        <dbReference type="EMBL" id="EGG19597.1"/>
    </source>
</evidence>
<dbReference type="GeneID" id="14871779"/>
<feature type="region of interest" description="Disordered" evidence="1">
    <location>
        <begin position="198"/>
        <end position="217"/>
    </location>
</feature>
<dbReference type="RefSeq" id="XP_004357891.1">
    <property type="nucleotide sequence ID" value="XM_004357834.1"/>
</dbReference>
<dbReference type="KEGG" id="dfa:DFA_00175"/>
<keyword evidence="4" id="KW-1185">Reference proteome</keyword>
<keyword evidence="2" id="KW-1133">Transmembrane helix</keyword>
<dbReference type="EMBL" id="GL883014">
    <property type="protein sequence ID" value="EGG19597.1"/>
    <property type="molecule type" value="Genomic_DNA"/>
</dbReference>
<feature type="transmembrane region" description="Helical" evidence="2">
    <location>
        <begin position="58"/>
        <end position="78"/>
    </location>
</feature>
<dbReference type="OrthoDB" id="302705at2759"/>
<dbReference type="SUPFAM" id="SSF48317">
    <property type="entry name" value="Acid phosphatase/Vanadium-dependent haloperoxidase"/>
    <property type="match status" value="1"/>
</dbReference>
<feature type="transmembrane region" description="Helical" evidence="2">
    <location>
        <begin position="27"/>
        <end position="52"/>
    </location>
</feature>
<keyword evidence="2" id="KW-0472">Membrane</keyword>
<name>F4PXT7_CACFS</name>
<accession>F4PXT7</accession>
<dbReference type="InterPro" id="IPR036938">
    <property type="entry name" value="PAP2/HPO_sf"/>
</dbReference>
<evidence type="ECO:0008006" key="5">
    <source>
        <dbReference type="Google" id="ProtNLM"/>
    </source>
</evidence>
<dbReference type="AlphaFoldDB" id="F4PXT7"/>
<organism evidence="3 4">
    <name type="scientific">Cavenderia fasciculata</name>
    <name type="common">Slime mold</name>
    <name type="synonym">Dictyostelium fasciculatum</name>
    <dbReference type="NCBI Taxonomy" id="261658"/>
    <lineage>
        <taxon>Eukaryota</taxon>
        <taxon>Amoebozoa</taxon>
        <taxon>Evosea</taxon>
        <taxon>Eumycetozoa</taxon>
        <taxon>Dictyostelia</taxon>
        <taxon>Acytosteliales</taxon>
        <taxon>Cavenderiaceae</taxon>
        <taxon>Cavenderia</taxon>
    </lineage>
</organism>
<evidence type="ECO:0000313" key="4">
    <source>
        <dbReference type="Proteomes" id="UP000007797"/>
    </source>
</evidence>
<reference evidence="4" key="1">
    <citation type="journal article" date="2011" name="Genome Res.">
        <title>Phylogeny-wide analysis of social amoeba genomes highlights ancient origins for complex intercellular communication.</title>
        <authorList>
            <person name="Heidel A.J."/>
            <person name="Lawal H.M."/>
            <person name="Felder M."/>
            <person name="Schilde C."/>
            <person name="Helps N.R."/>
            <person name="Tunggal B."/>
            <person name="Rivero F."/>
            <person name="John U."/>
            <person name="Schleicher M."/>
            <person name="Eichinger L."/>
            <person name="Platzer M."/>
            <person name="Noegel A.A."/>
            <person name="Schaap P."/>
            <person name="Gloeckner G."/>
        </authorList>
    </citation>
    <scope>NUCLEOTIDE SEQUENCE [LARGE SCALE GENOMIC DNA]</scope>
    <source>
        <strain evidence="4">SH3</strain>
    </source>
</reference>
<protein>
    <recommendedName>
        <fullName evidence="5">Dolichyldiphosphatase</fullName>
    </recommendedName>
</protein>
<evidence type="ECO:0000256" key="1">
    <source>
        <dbReference type="SAM" id="MobiDB-lite"/>
    </source>
</evidence>
<dbReference type="Proteomes" id="UP000007797">
    <property type="component" value="Unassembled WGS sequence"/>
</dbReference>